<keyword evidence="5 12" id="KW-0679">Respiratory chain</keyword>
<accession>A0A2A3E366</accession>
<evidence type="ECO:0000256" key="9">
    <source>
        <dbReference type="ARBA" id="ARBA00023136"/>
    </source>
</evidence>
<evidence type="ECO:0000256" key="12">
    <source>
        <dbReference type="PIRNR" id="PIRNR000022"/>
    </source>
</evidence>
<dbReference type="InterPro" id="IPR036544">
    <property type="entry name" value="QCR7_sf"/>
</dbReference>
<evidence type="ECO:0000256" key="11">
    <source>
        <dbReference type="ARBA" id="ARBA00046393"/>
    </source>
</evidence>
<dbReference type="FunFam" id="1.10.1090.10:FF:000001">
    <property type="entry name" value="Cytochrome b-c1 complex subunit 7"/>
    <property type="match status" value="1"/>
</dbReference>
<reference evidence="13 14" key="1">
    <citation type="submission" date="2014-07" db="EMBL/GenBank/DDBJ databases">
        <title>Genomic and transcriptomic analysis on Apis cerana provide comprehensive insights into honey bee biology.</title>
        <authorList>
            <person name="Diao Q."/>
            <person name="Sun L."/>
            <person name="Zheng H."/>
            <person name="Zheng H."/>
            <person name="Xu S."/>
            <person name="Wang S."/>
            <person name="Zeng Z."/>
            <person name="Hu F."/>
            <person name="Su S."/>
            <person name="Wu J."/>
        </authorList>
    </citation>
    <scope>NUCLEOTIDE SEQUENCE [LARGE SCALE GENOMIC DNA]</scope>
    <source>
        <tissue evidence="13">Pupae without intestine</tissue>
    </source>
</reference>
<keyword evidence="4 12" id="KW-0813">Transport</keyword>
<dbReference type="EMBL" id="KZ288425">
    <property type="protein sequence ID" value="PBC25924.1"/>
    <property type="molecule type" value="Genomic_DNA"/>
</dbReference>
<comment type="subunit">
    <text evidence="10">Component of the ubiquinol-cytochrome c oxidoreductase (cytochrome b-c1 complex, complex III, CIII), a multisubunit enzyme composed of 3 respiratory subunits cytochrome b, cytochrome c1 and Rieske protein, 2 core protein subunits, and additional low-molecular weight protein subunits. The complex exists as an obligatory dimer and forms supercomplexes (SCs) in the inner mitochondrial membrane with cytochrome c oxidase (complex IV, CIV).</text>
</comment>
<evidence type="ECO:0000256" key="3">
    <source>
        <dbReference type="ARBA" id="ARBA00016323"/>
    </source>
</evidence>
<keyword evidence="6 12" id="KW-0999">Mitochondrion inner membrane</keyword>
<dbReference type="Proteomes" id="UP000242457">
    <property type="component" value="Unassembled WGS sequence"/>
</dbReference>
<evidence type="ECO:0000256" key="8">
    <source>
        <dbReference type="ARBA" id="ARBA00023128"/>
    </source>
</evidence>
<dbReference type="GO" id="GO:0006122">
    <property type="term" value="P:mitochondrial electron transport, ubiquinol to cytochrome c"/>
    <property type="evidence" value="ECO:0007669"/>
    <property type="project" value="InterPro"/>
</dbReference>
<comment type="subunit">
    <text evidence="11">Component of the ubiquinol-cytochrome c oxidoreductase (cytochrome b-c1 complex, complex III, CIII), a multisubunit enzyme composed of 11 subunits. The complex is composed of 3 respiratory subunits cytochrome b, cytochrome c1 and Rieske protein UQCRFS1, 2 core protein subunits UQCRC1/QCR1 and UQCRC2/QCR2, and 6 low-molecular weight protein subunits UQCRH/QCR6, UQCRB/QCR7, UQCRQ/QCR8, UQCR10/QCR9, UQCR11/QCR10 and subunit 9, the cleavage product of Rieske protein UQCRFS1. The complex exists as an obligatory dimer and forms supercomplexes (SCs) in the inner mitochondrial membrane with NADH-ubiquinone oxidoreductase (complex I, CI) and cytochrome c oxidase (complex IV, CIV), resulting in different assemblies (supercomplex SCI(1)III(2)IV(1) and megacomplex MCI(2)III(2)IV(2)).</text>
</comment>
<dbReference type="GO" id="GO:0005743">
    <property type="term" value="C:mitochondrial inner membrane"/>
    <property type="evidence" value="ECO:0007669"/>
    <property type="project" value="UniProtKB-SubCell"/>
</dbReference>
<dbReference type="STRING" id="94128.A0A2A3E366"/>
<evidence type="ECO:0000256" key="2">
    <source>
        <dbReference type="ARBA" id="ARBA00008554"/>
    </source>
</evidence>
<sequence length="110" mass="13475">MATYLTNYLLRKFPNLQKWAYEAAGFNQYGLHRDDILNETEEVREALKRVPSHIVEERDFRIIRAMQLDCQKKILPKEQWTKFEDDILYLTPIIEEMRKEREEKERWNAE</sequence>
<evidence type="ECO:0000256" key="1">
    <source>
        <dbReference type="ARBA" id="ARBA00004443"/>
    </source>
</evidence>
<protein>
    <recommendedName>
        <fullName evidence="3 12">Cytochrome b-c1 complex subunit 7</fullName>
    </recommendedName>
</protein>
<keyword evidence="8 12" id="KW-0496">Mitochondrion</keyword>
<evidence type="ECO:0000256" key="5">
    <source>
        <dbReference type="ARBA" id="ARBA00022660"/>
    </source>
</evidence>
<gene>
    <name evidence="13" type="ORF">APICC_04646</name>
</gene>
<dbReference type="PANTHER" id="PTHR12022">
    <property type="entry name" value="UBIQUINOL-CYTOCHROME C REDUCTASE COMPLEX 14 KD PROTEIN"/>
    <property type="match status" value="1"/>
</dbReference>
<comment type="subcellular location">
    <subcellularLocation>
        <location evidence="1">Mitochondrion inner membrane</location>
        <topology evidence="1">Peripheral membrane protein</topology>
        <orientation evidence="1">Matrix side</orientation>
    </subcellularLocation>
</comment>
<evidence type="ECO:0000256" key="6">
    <source>
        <dbReference type="ARBA" id="ARBA00022792"/>
    </source>
</evidence>
<dbReference type="GO" id="GO:0045275">
    <property type="term" value="C:respiratory chain complex III"/>
    <property type="evidence" value="ECO:0007669"/>
    <property type="project" value="InterPro"/>
</dbReference>
<dbReference type="Gene3D" id="1.10.1090.10">
    <property type="entry name" value="Cytochrome b-c1 complex subunit 7"/>
    <property type="match status" value="1"/>
</dbReference>
<name>A0A2A3E366_APICC</name>
<comment type="similarity">
    <text evidence="2 12">Belongs to the UQCRB/QCR7 family.</text>
</comment>
<dbReference type="SUPFAM" id="SSF81524">
    <property type="entry name" value="14 kDa protein of cytochrome bc1 complex (Ubiquinol-cytochrome c reductase)"/>
    <property type="match status" value="1"/>
</dbReference>
<evidence type="ECO:0000313" key="13">
    <source>
        <dbReference type="EMBL" id="PBC25924.1"/>
    </source>
</evidence>
<dbReference type="PANTHER" id="PTHR12022:SF0">
    <property type="entry name" value="CYTOCHROME B-C1 COMPLEX SUBUNIT 7"/>
    <property type="match status" value="1"/>
</dbReference>
<proteinExistence type="inferred from homology"/>
<dbReference type="Pfam" id="PF02271">
    <property type="entry name" value="UCR_14kD"/>
    <property type="match status" value="1"/>
</dbReference>
<evidence type="ECO:0000313" key="14">
    <source>
        <dbReference type="Proteomes" id="UP000242457"/>
    </source>
</evidence>
<evidence type="ECO:0000256" key="7">
    <source>
        <dbReference type="ARBA" id="ARBA00022982"/>
    </source>
</evidence>
<keyword evidence="7 12" id="KW-0249">Electron transport</keyword>
<organism evidence="13 14">
    <name type="scientific">Apis cerana cerana</name>
    <name type="common">Oriental honeybee</name>
    <dbReference type="NCBI Taxonomy" id="94128"/>
    <lineage>
        <taxon>Eukaryota</taxon>
        <taxon>Metazoa</taxon>
        <taxon>Ecdysozoa</taxon>
        <taxon>Arthropoda</taxon>
        <taxon>Hexapoda</taxon>
        <taxon>Insecta</taxon>
        <taxon>Pterygota</taxon>
        <taxon>Neoptera</taxon>
        <taxon>Endopterygota</taxon>
        <taxon>Hymenoptera</taxon>
        <taxon>Apocrita</taxon>
        <taxon>Aculeata</taxon>
        <taxon>Apoidea</taxon>
        <taxon>Anthophila</taxon>
        <taxon>Apidae</taxon>
        <taxon>Apis</taxon>
    </lineage>
</organism>
<comment type="function">
    <text evidence="12">Component of the ubiquinol-cytochrome c oxidoreductase, a multisubunit transmembrane complex that is part of the mitochondrial electron transport chain which drives oxidative phosphorylation.</text>
</comment>
<evidence type="ECO:0000256" key="4">
    <source>
        <dbReference type="ARBA" id="ARBA00022448"/>
    </source>
</evidence>
<keyword evidence="14" id="KW-1185">Reference proteome</keyword>
<dbReference type="AlphaFoldDB" id="A0A2A3E366"/>
<dbReference type="PIRSF" id="PIRSF000022">
    <property type="entry name" value="Bc1_14K"/>
    <property type="match status" value="1"/>
</dbReference>
<dbReference type="InterPro" id="IPR003197">
    <property type="entry name" value="QCR7"/>
</dbReference>
<evidence type="ECO:0000256" key="10">
    <source>
        <dbReference type="ARBA" id="ARBA00038521"/>
    </source>
</evidence>
<keyword evidence="9 12" id="KW-0472">Membrane</keyword>
<dbReference type="OrthoDB" id="425749at2759"/>